<dbReference type="NCBIfam" id="TIGR01733">
    <property type="entry name" value="AA-adenyl-dom"/>
    <property type="match status" value="1"/>
</dbReference>
<evidence type="ECO:0000313" key="5">
    <source>
        <dbReference type="EMBL" id="GGZ71027.1"/>
    </source>
</evidence>
<feature type="domain" description="Carrier" evidence="4">
    <location>
        <begin position="1299"/>
        <end position="1374"/>
    </location>
</feature>
<reference evidence="5" key="2">
    <citation type="submission" date="2020-09" db="EMBL/GenBank/DDBJ databases">
        <authorList>
            <person name="Sun Q."/>
            <person name="Kim S."/>
        </authorList>
    </citation>
    <scope>NUCLEOTIDE SEQUENCE</scope>
    <source>
        <strain evidence="5">KCTC 12710</strain>
    </source>
</reference>
<dbReference type="GO" id="GO:0003824">
    <property type="term" value="F:catalytic activity"/>
    <property type="evidence" value="ECO:0007669"/>
    <property type="project" value="InterPro"/>
</dbReference>
<evidence type="ECO:0000259" key="4">
    <source>
        <dbReference type="PROSITE" id="PS50075"/>
    </source>
</evidence>
<dbReference type="Gene3D" id="3.40.50.980">
    <property type="match status" value="2"/>
</dbReference>
<evidence type="ECO:0000256" key="1">
    <source>
        <dbReference type="ARBA" id="ARBA00001957"/>
    </source>
</evidence>
<dbReference type="Gene3D" id="3.30.559.30">
    <property type="entry name" value="Nonribosomal peptide synthetase, condensation domain"/>
    <property type="match status" value="1"/>
</dbReference>
<dbReference type="SUPFAM" id="SSF52402">
    <property type="entry name" value="Adenine nucleotide alpha hydrolases-like"/>
    <property type="match status" value="1"/>
</dbReference>
<organism evidence="5 6">
    <name type="scientific">Algibacter mikhailovii</name>
    <dbReference type="NCBI Taxonomy" id="425498"/>
    <lineage>
        <taxon>Bacteria</taxon>
        <taxon>Pseudomonadati</taxon>
        <taxon>Bacteroidota</taxon>
        <taxon>Flavobacteriia</taxon>
        <taxon>Flavobacteriales</taxon>
        <taxon>Flavobacteriaceae</taxon>
        <taxon>Algibacter</taxon>
    </lineage>
</organism>
<dbReference type="SUPFAM" id="SSF47336">
    <property type="entry name" value="ACP-like"/>
    <property type="match status" value="1"/>
</dbReference>
<dbReference type="InterPro" id="IPR001242">
    <property type="entry name" value="Condensation_dom"/>
</dbReference>
<dbReference type="RefSeq" id="WP_189359209.1">
    <property type="nucleotide sequence ID" value="NZ_BMWZ01000001.1"/>
</dbReference>
<evidence type="ECO:0000256" key="3">
    <source>
        <dbReference type="ARBA" id="ARBA00022553"/>
    </source>
</evidence>
<dbReference type="Gene3D" id="3.40.50.620">
    <property type="entry name" value="HUPs"/>
    <property type="match status" value="1"/>
</dbReference>
<evidence type="ECO:0000256" key="2">
    <source>
        <dbReference type="ARBA" id="ARBA00022450"/>
    </source>
</evidence>
<dbReference type="InterPro" id="IPR023213">
    <property type="entry name" value="CAT-like_dom_sf"/>
</dbReference>
<dbReference type="InterPro" id="IPR006162">
    <property type="entry name" value="Ppantetheine_attach_site"/>
</dbReference>
<keyword evidence="6" id="KW-1185">Reference proteome</keyword>
<dbReference type="Gene3D" id="2.30.38.10">
    <property type="entry name" value="Luciferase, Domain 3"/>
    <property type="match status" value="1"/>
</dbReference>
<dbReference type="InterPro" id="IPR009081">
    <property type="entry name" value="PP-bd_ACP"/>
</dbReference>
<keyword evidence="2" id="KW-0596">Phosphopantetheine</keyword>
<dbReference type="InterPro" id="IPR045851">
    <property type="entry name" value="AMP-bd_C_sf"/>
</dbReference>
<comment type="caution">
    <text evidence="5">The sequence shown here is derived from an EMBL/GenBank/DDBJ whole genome shotgun (WGS) entry which is preliminary data.</text>
</comment>
<keyword evidence="3" id="KW-0597">Phosphoprotein</keyword>
<dbReference type="Pfam" id="PF13193">
    <property type="entry name" value="AMP-binding_C"/>
    <property type="match status" value="1"/>
</dbReference>
<dbReference type="InterPro" id="IPR000873">
    <property type="entry name" value="AMP-dep_synth/lig_dom"/>
</dbReference>
<name>A0A918QTC1_9FLAO</name>
<dbReference type="FunFam" id="1.10.1200.10:FF:000005">
    <property type="entry name" value="Nonribosomal peptide synthetase 1"/>
    <property type="match status" value="1"/>
</dbReference>
<dbReference type="PANTHER" id="PTHR45527">
    <property type="entry name" value="NONRIBOSOMAL PEPTIDE SYNTHETASE"/>
    <property type="match status" value="1"/>
</dbReference>
<dbReference type="Gene3D" id="1.10.1200.10">
    <property type="entry name" value="ACP-like"/>
    <property type="match status" value="1"/>
</dbReference>
<dbReference type="PROSITE" id="PS50075">
    <property type="entry name" value="CARRIER"/>
    <property type="match status" value="1"/>
</dbReference>
<dbReference type="PANTHER" id="PTHR45527:SF1">
    <property type="entry name" value="FATTY ACID SYNTHASE"/>
    <property type="match status" value="1"/>
</dbReference>
<accession>A0A918QTC1</accession>
<dbReference type="Proteomes" id="UP000636004">
    <property type="component" value="Unassembled WGS sequence"/>
</dbReference>
<dbReference type="EMBL" id="BMWZ01000001">
    <property type="protein sequence ID" value="GGZ71027.1"/>
    <property type="molecule type" value="Genomic_DNA"/>
</dbReference>
<evidence type="ECO:0000313" key="6">
    <source>
        <dbReference type="Proteomes" id="UP000636004"/>
    </source>
</evidence>
<dbReference type="Pfam" id="PF00550">
    <property type="entry name" value="PP-binding"/>
    <property type="match status" value="1"/>
</dbReference>
<dbReference type="SUPFAM" id="SSF56801">
    <property type="entry name" value="Acetyl-CoA synthetase-like"/>
    <property type="match status" value="2"/>
</dbReference>
<dbReference type="Gene3D" id="3.30.559.10">
    <property type="entry name" value="Chloramphenicol acetyltransferase-like domain"/>
    <property type="match status" value="1"/>
</dbReference>
<protein>
    <recommendedName>
        <fullName evidence="4">Carrier domain-containing protein</fullName>
    </recommendedName>
</protein>
<dbReference type="InterPro" id="IPR014729">
    <property type="entry name" value="Rossmann-like_a/b/a_fold"/>
</dbReference>
<comment type="cofactor">
    <cofactor evidence="1">
        <name>pantetheine 4'-phosphate</name>
        <dbReference type="ChEBI" id="CHEBI:47942"/>
    </cofactor>
</comment>
<dbReference type="FunFam" id="3.40.50.980:FF:000001">
    <property type="entry name" value="Non-ribosomal peptide synthetase"/>
    <property type="match status" value="1"/>
</dbReference>
<dbReference type="InterPro" id="IPR020845">
    <property type="entry name" value="AMP-binding_CS"/>
</dbReference>
<dbReference type="GO" id="GO:0044550">
    <property type="term" value="P:secondary metabolite biosynthetic process"/>
    <property type="evidence" value="ECO:0007669"/>
    <property type="project" value="TreeGrafter"/>
</dbReference>
<gene>
    <name evidence="5" type="ORF">GCM10007028_05290</name>
</gene>
<dbReference type="GO" id="GO:0005737">
    <property type="term" value="C:cytoplasm"/>
    <property type="evidence" value="ECO:0007669"/>
    <property type="project" value="TreeGrafter"/>
</dbReference>
<dbReference type="GO" id="GO:0043041">
    <property type="term" value="P:amino acid activation for nonribosomal peptide biosynthetic process"/>
    <property type="evidence" value="ECO:0007669"/>
    <property type="project" value="TreeGrafter"/>
</dbReference>
<dbReference type="Pfam" id="PF00668">
    <property type="entry name" value="Condensation"/>
    <property type="match status" value="1"/>
</dbReference>
<reference evidence="5" key="1">
    <citation type="journal article" date="2014" name="Int. J. Syst. Evol. Microbiol.">
        <title>Complete genome sequence of Corynebacterium casei LMG S-19264T (=DSM 44701T), isolated from a smear-ripened cheese.</title>
        <authorList>
            <consortium name="US DOE Joint Genome Institute (JGI-PGF)"/>
            <person name="Walter F."/>
            <person name="Albersmeier A."/>
            <person name="Kalinowski J."/>
            <person name="Ruckert C."/>
        </authorList>
    </citation>
    <scope>NUCLEOTIDE SEQUENCE</scope>
    <source>
        <strain evidence="5">KCTC 12710</strain>
    </source>
</reference>
<proteinExistence type="predicted"/>
<sequence length="1380" mass="158102">MDNSINILLPLTKSQTSLWLVDKLNPNEPINNVPYAFYIDGTLEPSVFRKAFQELIDTTDVLRTVIIEEDGTPQQLIKDVFPFRLQYFEFSDISSSNVDNWLQERSERIFDKSEQLFDSVLIKLSPDRFIWYLNLHHIITDASSTVILFDKLSEIYGCLIDNTSTQNIPSYAYKNFIDFEIEERIENKNVINYWNSEADKYIEKPKLYGEKTKQEPTTKSNRVELELSRSEFNELKAVINQPGFKSWNDNLNIFNAFATLLFSYLFKVSGEENLTFGAPIHGRVRKSFRSTIGLFIEVFPISVNIDENDTYYTLYKKVQDATNHYLKFGITGTSSPKLNRSYNTIFNYINVSFSNFNGYNTTVKWIHPNYADSEHKLRFHVFDFNRTGVLKLVFDFNDDIVKSSRLNEVPIHFRNVYNAFIQDVNNPIAQTSIIGPQEVNSFLDLRLTENIYPNNVLEVFNSFVKSRPNAVIIQSEEGVLTFRELNKKANQLANYLINTGVVKGVNIALYNYRNTEYIIGLLAIMKTGGTFIPISSDQPKERVEYIITNSDCSLVLTQGSLKQNLERIKTPSIDLIAIRENLKNESSELFENQPKINDTAYILYTSGSTGNPKGVIISQGALTNYIFWAKNYYGISEKTILPLFTSIGFDLTITSTLLPLITGGKLILYTEPKFGPDMSLMKVLGENLVNTIKLTPSHLSLFQDKDMRYSSIDKIIVGGEDFKASLGHAITKAFSGAVTLYNEYGPTEATVGCIVSEYNPKKHQEGSIPIGTPIANMHAYILDKYKNLVPNGVVGELYLSGSSLADGYLKLEELTTNKFIENPFVKNAKMYHTGDLARINGHGEYEYLGRVDEQIKLRGYRIELADIESNLTHFKGVNECAVVLVRNKKEYIPEESVINCTECGLPSNYPQTDFDEYGVCNLCNAFKGYKDKAQKYFKTEEELKSILTTNTENNPSYDCLSLLSGGKDSTYILAQLVGMGLKVLAFTLDNSYISNQAKANIDRIVKKLNVDHIYGATNHMNEIFIDSLNRHQNVCNGCFKTIYTLSTKIAMDKQIPFIVTGLSRGQFFETRLTEELFWNENLNVKKIDETILEVRKLYHREDDAVKDLLEVSMFEDDEVFDKVQFVDFYRYSDVSLEDMLKYLEDKVGWVRPTDTGRSTNCLINQLGIYVHKKEKGYSNYSFPYSWDVRLGHKTRDESLEEINEYIDEEEVKRIMNEIGYEESDPFENEDRLVAYYTGDNSISSKDLKKYISQKLPAYMIPSRFKFLDEMPLTKNGKVDKKTLQGLNSEQLELETSYLAPRNEIDELIEGIWKEVLRLKKIGIQDNFIALGGHSLAAIRVTSRINEELGMEIPLNKVFNLPTIEEYSNYIEKTMLEYLEN</sequence>
<dbReference type="PROSITE" id="PS00455">
    <property type="entry name" value="AMP_BINDING"/>
    <property type="match status" value="1"/>
</dbReference>
<dbReference type="InterPro" id="IPR036736">
    <property type="entry name" value="ACP-like_sf"/>
</dbReference>
<dbReference type="SUPFAM" id="SSF52777">
    <property type="entry name" value="CoA-dependent acyltransferases"/>
    <property type="match status" value="2"/>
</dbReference>
<dbReference type="InterPro" id="IPR010071">
    <property type="entry name" value="AA_adenyl_dom"/>
</dbReference>
<dbReference type="Pfam" id="PF00501">
    <property type="entry name" value="AMP-binding"/>
    <property type="match status" value="1"/>
</dbReference>
<dbReference type="GO" id="GO:0031177">
    <property type="term" value="F:phosphopantetheine binding"/>
    <property type="evidence" value="ECO:0007669"/>
    <property type="project" value="TreeGrafter"/>
</dbReference>
<dbReference type="Gene3D" id="3.30.300.30">
    <property type="match status" value="2"/>
</dbReference>
<dbReference type="InterPro" id="IPR025110">
    <property type="entry name" value="AMP-bd_C"/>
</dbReference>
<dbReference type="PROSITE" id="PS00012">
    <property type="entry name" value="PHOSPHOPANTETHEINE"/>
    <property type="match status" value="1"/>
</dbReference>